<keyword evidence="5" id="KW-0418">Kinase</keyword>
<evidence type="ECO:0000256" key="5">
    <source>
        <dbReference type="ARBA" id="ARBA00022777"/>
    </source>
</evidence>
<evidence type="ECO:0000256" key="6">
    <source>
        <dbReference type="ARBA" id="ARBA00022840"/>
    </source>
</evidence>
<dbReference type="InterPro" id="IPR034907">
    <property type="entry name" value="NDK-like_dom"/>
</dbReference>
<evidence type="ECO:0000256" key="4">
    <source>
        <dbReference type="ARBA" id="ARBA00022741"/>
    </source>
</evidence>
<accession>A0AAW0D765</accession>
<dbReference type="PROSITE" id="PS51374">
    <property type="entry name" value="NDPK_LIKE"/>
    <property type="match status" value="1"/>
</dbReference>
<comment type="caution">
    <text evidence="7">Lacks conserved residue(s) required for the propagation of feature annotation.</text>
</comment>
<comment type="similarity">
    <text evidence="1 7">Belongs to the NDK family.</text>
</comment>
<evidence type="ECO:0000256" key="7">
    <source>
        <dbReference type="PROSITE-ProRule" id="PRU00706"/>
    </source>
</evidence>
<dbReference type="GO" id="GO:0005524">
    <property type="term" value="F:ATP binding"/>
    <property type="evidence" value="ECO:0007669"/>
    <property type="project" value="UniProtKB-KW"/>
</dbReference>
<keyword evidence="11" id="KW-1185">Reference proteome</keyword>
<evidence type="ECO:0000256" key="3">
    <source>
        <dbReference type="ARBA" id="ARBA00022679"/>
    </source>
</evidence>
<protein>
    <recommendedName>
        <fullName evidence="2">Nucleoside diphosphate kinase</fullName>
    </recommendedName>
</protein>
<dbReference type="PANTHER" id="PTHR46161:SF3">
    <property type="entry name" value="NUCLEOSIDE DIPHOSPHATE KINASE DDB_G0292928-RELATED"/>
    <property type="match status" value="1"/>
</dbReference>
<feature type="domain" description="Nucleoside diphosphate kinase-like" evidence="9">
    <location>
        <begin position="24"/>
        <end position="157"/>
    </location>
</feature>
<feature type="compositionally biased region" description="Low complexity" evidence="8">
    <location>
        <begin position="475"/>
        <end position="492"/>
    </location>
</feature>
<dbReference type="AlphaFoldDB" id="A0AAW0D765"/>
<evidence type="ECO:0000313" key="10">
    <source>
        <dbReference type="EMBL" id="KAK7048372.1"/>
    </source>
</evidence>
<feature type="region of interest" description="Disordered" evidence="8">
    <location>
        <begin position="1"/>
        <end position="22"/>
    </location>
</feature>
<dbReference type="EMBL" id="JAWWNJ010000009">
    <property type="protein sequence ID" value="KAK7048372.1"/>
    <property type="molecule type" value="Genomic_DNA"/>
</dbReference>
<dbReference type="Pfam" id="PF00334">
    <property type="entry name" value="NDK"/>
    <property type="match status" value="1"/>
</dbReference>
<feature type="compositionally biased region" description="Low complexity" evidence="8">
    <location>
        <begin position="504"/>
        <end position="513"/>
    </location>
</feature>
<feature type="region of interest" description="Disordered" evidence="8">
    <location>
        <begin position="299"/>
        <end position="325"/>
    </location>
</feature>
<dbReference type="Gene3D" id="3.30.70.141">
    <property type="entry name" value="Nucleoside diphosphate kinase-like domain"/>
    <property type="match status" value="1"/>
</dbReference>
<evidence type="ECO:0000259" key="9">
    <source>
        <dbReference type="SMART" id="SM00562"/>
    </source>
</evidence>
<dbReference type="SUPFAM" id="SSF54919">
    <property type="entry name" value="Nucleoside diphosphate kinase, NDK"/>
    <property type="match status" value="1"/>
</dbReference>
<feature type="compositionally biased region" description="Polar residues" evidence="8">
    <location>
        <begin position="374"/>
        <end position="384"/>
    </location>
</feature>
<evidence type="ECO:0000256" key="8">
    <source>
        <dbReference type="SAM" id="MobiDB-lite"/>
    </source>
</evidence>
<evidence type="ECO:0000256" key="2">
    <source>
        <dbReference type="ARBA" id="ARBA00017632"/>
    </source>
</evidence>
<organism evidence="10 11">
    <name type="scientific">Favolaschia claudopus</name>
    <dbReference type="NCBI Taxonomy" id="2862362"/>
    <lineage>
        <taxon>Eukaryota</taxon>
        <taxon>Fungi</taxon>
        <taxon>Dikarya</taxon>
        <taxon>Basidiomycota</taxon>
        <taxon>Agaricomycotina</taxon>
        <taxon>Agaricomycetes</taxon>
        <taxon>Agaricomycetidae</taxon>
        <taxon>Agaricales</taxon>
        <taxon>Marasmiineae</taxon>
        <taxon>Mycenaceae</taxon>
        <taxon>Favolaschia</taxon>
    </lineage>
</organism>
<feature type="compositionally biased region" description="Polar residues" evidence="8">
    <location>
        <begin position="187"/>
        <end position="201"/>
    </location>
</feature>
<proteinExistence type="inferred from homology"/>
<sequence>MSASPPLSPNDYVSEPPQPSPNAVTRTVAIIKTHALNHRFDIERRIQEASFEIVKERQMEFDVESDPETLYELFGDDADSLGEGPVWVYVLERRRAVEVWLTLMGDRDPNVARQESPNSLRALYGTVLEKNALMGSPDTQSAEIQIASLFASSPPFPTSELPDADGRYASMRSMSSSVLDALRQTTSDEGYAPSNPSTNGQRLAPNGKPLFKARGLPATHAAPDIVPRTTKAAALRAGTAVVAGGPSVPRAPLTKEQLAKTFANVPGHKRAESIAVASTAAPTIAPRMTRATALRLGLPPPEPVRKVSDSSDRQTFDGVPGHKRRETITVASVGAPTVAPRLNRSAALRATKDAAPPSSFQFRPPTAPKLPGLSRSNSTSSLGQYGTKPPSRPASAAGVATTKSTPSRPRPSSVSVRPAAARPSILPNTKPSRTDSGISHATSTSSVNGDAAAKPKPRPSSINTPMIAPRTNRSAALRAAKQEAENAAAAKAAAKKGRPSVRPAASASAIATF</sequence>
<dbReference type="SMART" id="SM00562">
    <property type="entry name" value="NDK"/>
    <property type="match status" value="1"/>
</dbReference>
<evidence type="ECO:0000256" key="1">
    <source>
        <dbReference type="ARBA" id="ARBA00008142"/>
    </source>
</evidence>
<keyword evidence="4" id="KW-0547">Nucleotide-binding</keyword>
<keyword evidence="3" id="KW-0808">Transferase</keyword>
<gene>
    <name evidence="10" type="ORF">R3P38DRAFT_2687563</name>
</gene>
<comment type="caution">
    <text evidence="10">The sequence shown here is derived from an EMBL/GenBank/DDBJ whole genome shotgun (WGS) entry which is preliminary data.</text>
</comment>
<feature type="compositionally biased region" description="Basic and acidic residues" evidence="8">
    <location>
        <begin position="303"/>
        <end position="315"/>
    </location>
</feature>
<feature type="region of interest" description="Disordered" evidence="8">
    <location>
        <begin position="187"/>
        <end position="207"/>
    </location>
</feature>
<dbReference type="InterPro" id="IPR036850">
    <property type="entry name" value="NDK-like_dom_sf"/>
</dbReference>
<reference evidence="10 11" key="1">
    <citation type="journal article" date="2024" name="J Genomics">
        <title>Draft genome sequencing and assembly of Favolaschia claudopus CIRM-BRFM 2984 isolated from oak limbs.</title>
        <authorList>
            <person name="Navarro D."/>
            <person name="Drula E."/>
            <person name="Chaduli D."/>
            <person name="Cazenave R."/>
            <person name="Ahrendt S."/>
            <person name="Wang J."/>
            <person name="Lipzen A."/>
            <person name="Daum C."/>
            <person name="Barry K."/>
            <person name="Grigoriev I.V."/>
            <person name="Favel A."/>
            <person name="Rosso M.N."/>
            <person name="Martin F."/>
        </authorList>
    </citation>
    <scope>NUCLEOTIDE SEQUENCE [LARGE SCALE GENOMIC DNA]</scope>
    <source>
        <strain evidence="10 11">CIRM-BRFM 2984</strain>
    </source>
</reference>
<dbReference type="GO" id="GO:0016301">
    <property type="term" value="F:kinase activity"/>
    <property type="evidence" value="ECO:0007669"/>
    <property type="project" value="UniProtKB-KW"/>
</dbReference>
<dbReference type="PANTHER" id="PTHR46161">
    <property type="entry name" value="NUCLEOSIDE DIPHOSPHATE KINASE"/>
    <property type="match status" value="1"/>
</dbReference>
<name>A0AAW0D765_9AGAR</name>
<feature type="compositionally biased region" description="Polar residues" evidence="8">
    <location>
        <begin position="426"/>
        <end position="448"/>
    </location>
</feature>
<keyword evidence="6" id="KW-0067">ATP-binding</keyword>
<evidence type="ECO:0000313" key="11">
    <source>
        <dbReference type="Proteomes" id="UP001362999"/>
    </source>
</evidence>
<feature type="region of interest" description="Disordered" evidence="8">
    <location>
        <begin position="351"/>
        <end position="513"/>
    </location>
</feature>
<dbReference type="Proteomes" id="UP001362999">
    <property type="component" value="Unassembled WGS sequence"/>
</dbReference>
<feature type="compositionally biased region" description="Low complexity" evidence="8">
    <location>
        <begin position="406"/>
        <end position="424"/>
    </location>
</feature>